<dbReference type="EnsemblPlants" id="LPERR08G10040.2">
    <property type="protein sequence ID" value="LPERR08G10040.2"/>
    <property type="gene ID" value="LPERR08G10040"/>
</dbReference>
<accession>A0A0D9X732</accession>
<reference evidence="1" key="3">
    <citation type="submission" date="2015-04" db="UniProtKB">
        <authorList>
            <consortium name="EnsemblPlants"/>
        </authorList>
    </citation>
    <scope>IDENTIFICATION</scope>
</reference>
<reference evidence="2" key="2">
    <citation type="submission" date="2013-12" db="EMBL/GenBank/DDBJ databases">
        <authorList>
            <person name="Yu Y."/>
            <person name="Lee S."/>
            <person name="de Baynast K."/>
            <person name="Wissotski M."/>
            <person name="Liu L."/>
            <person name="Talag J."/>
            <person name="Goicoechea J."/>
            <person name="Angelova A."/>
            <person name="Jetty R."/>
            <person name="Kudrna D."/>
            <person name="Golser W."/>
            <person name="Rivera L."/>
            <person name="Zhang J."/>
            <person name="Wing R."/>
        </authorList>
    </citation>
    <scope>NUCLEOTIDE SEQUENCE</scope>
</reference>
<evidence type="ECO:0000313" key="1">
    <source>
        <dbReference type="EnsemblPlants" id="LPERR08G10040.2"/>
    </source>
</evidence>
<dbReference type="AlphaFoldDB" id="A0A0D9X732"/>
<organism evidence="1 2">
    <name type="scientific">Leersia perrieri</name>
    <dbReference type="NCBI Taxonomy" id="77586"/>
    <lineage>
        <taxon>Eukaryota</taxon>
        <taxon>Viridiplantae</taxon>
        <taxon>Streptophyta</taxon>
        <taxon>Embryophyta</taxon>
        <taxon>Tracheophyta</taxon>
        <taxon>Spermatophyta</taxon>
        <taxon>Magnoliopsida</taxon>
        <taxon>Liliopsida</taxon>
        <taxon>Poales</taxon>
        <taxon>Poaceae</taxon>
        <taxon>BOP clade</taxon>
        <taxon>Oryzoideae</taxon>
        <taxon>Oryzeae</taxon>
        <taxon>Oryzinae</taxon>
        <taxon>Leersia</taxon>
    </lineage>
</organism>
<sequence>MAGSSYPRAAIAFTSPPEDVTTAGALRDLADVRPKNAATSGRRRVALTTAGRRACTSMTTAPGLLFCLWKSIAREREGNKQKYKQRRYETLGKFYIMHECIF</sequence>
<name>A0A0D9X732_9ORYZ</name>
<dbReference type="HOGENOM" id="CLU_2375891_0_0_1"/>
<proteinExistence type="predicted"/>
<dbReference type="Proteomes" id="UP000032180">
    <property type="component" value="Chromosome 8"/>
</dbReference>
<reference evidence="1 2" key="1">
    <citation type="submission" date="2012-08" db="EMBL/GenBank/DDBJ databases">
        <title>Oryza genome evolution.</title>
        <authorList>
            <person name="Wing R.A."/>
        </authorList>
    </citation>
    <scope>NUCLEOTIDE SEQUENCE</scope>
</reference>
<protein>
    <submittedName>
        <fullName evidence="1">Uncharacterized protein</fullName>
    </submittedName>
</protein>
<dbReference type="Gramene" id="LPERR08G10040.2">
    <property type="protein sequence ID" value="LPERR08G10040.2"/>
    <property type="gene ID" value="LPERR08G10040"/>
</dbReference>
<evidence type="ECO:0000313" key="2">
    <source>
        <dbReference type="Proteomes" id="UP000032180"/>
    </source>
</evidence>
<keyword evidence="2" id="KW-1185">Reference proteome</keyword>